<name>A0A8S5SC78_9CAUD</name>
<dbReference type="EMBL" id="BK032569">
    <property type="protein sequence ID" value="DAF48550.1"/>
    <property type="molecule type" value="Genomic_DNA"/>
</dbReference>
<proteinExistence type="predicted"/>
<reference evidence="1" key="1">
    <citation type="journal article" date="2021" name="Proc. Natl. Acad. Sci. U.S.A.">
        <title>A Catalog of Tens of Thousands of Viruses from Human Metagenomes Reveals Hidden Associations with Chronic Diseases.</title>
        <authorList>
            <person name="Tisza M.J."/>
            <person name="Buck C.B."/>
        </authorList>
    </citation>
    <scope>NUCLEOTIDE SEQUENCE</scope>
    <source>
        <strain evidence="1">CtdvJ3</strain>
    </source>
</reference>
<evidence type="ECO:0000313" key="1">
    <source>
        <dbReference type="EMBL" id="DAF48550.1"/>
    </source>
</evidence>
<protein>
    <submittedName>
        <fullName evidence="1">Uncharacterized protein</fullName>
    </submittedName>
</protein>
<organism evidence="1">
    <name type="scientific">Siphoviridae sp. ctdvJ3</name>
    <dbReference type="NCBI Taxonomy" id="2827903"/>
    <lineage>
        <taxon>Viruses</taxon>
        <taxon>Duplodnaviria</taxon>
        <taxon>Heunggongvirae</taxon>
        <taxon>Uroviricota</taxon>
        <taxon>Caudoviricetes</taxon>
    </lineage>
</organism>
<accession>A0A8S5SC78</accession>
<sequence>MKNPKINESLIIGVDFSKRDDGVLIVGRQKNGDVTIINAFQGKEAFDIYKKLITVKKGGGNDGSVKTSGTMPKMPV</sequence>